<dbReference type="Gene3D" id="1.10.10.10">
    <property type="entry name" value="Winged helix-like DNA-binding domain superfamily/Winged helix DNA-binding domain"/>
    <property type="match status" value="1"/>
</dbReference>
<proteinExistence type="predicted"/>
<gene>
    <name evidence="5" type="ORF">COY37_09860</name>
</gene>
<protein>
    <submittedName>
        <fullName evidence="5">Transcriptional regulator</fullName>
    </submittedName>
</protein>
<feature type="domain" description="HTH arsR-type" evidence="4">
    <location>
        <begin position="4"/>
        <end position="76"/>
    </location>
</feature>
<dbReference type="InterPro" id="IPR011991">
    <property type="entry name" value="ArsR-like_HTH"/>
</dbReference>
<reference evidence="6" key="1">
    <citation type="submission" date="2017-09" db="EMBL/GenBank/DDBJ databases">
        <title>Depth-based differentiation of microbial function through sediment-hosted aquifers and enrichment of novel symbionts in the deep terrestrial subsurface.</title>
        <authorList>
            <person name="Probst A.J."/>
            <person name="Ladd B."/>
            <person name="Jarett J.K."/>
            <person name="Geller-Mcgrath D.E."/>
            <person name="Sieber C.M.K."/>
            <person name="Emerson J.B."/>
            <person name="Anantharaman K."/>
            <person name="Thomas B.C."/>
            <person name="Malmstrom R."/>
            <person name="Stieglmeier M."/>
            <person name="Klingl A."/>
            <person name="Woyke T."/>
            <person name="Ryan C.M."/>
            <person name="Banfield J.F."/>
        </authorList>
    </citation>
    <scope>NUCLEOTIDE SEQUENCE [LARGE SCALE GENOMIC DNA]</scope>
</reference>
<keyword evidence="3" id="KW-0804">Transcription</keyword>
<evidence type="ECO:0000313" key="6">
    <source>
        <dbReference type="Proteomes" id="UP000230956"/>
    </source>
</evidence>
<dbReference type="GO" id="GO:0003700">
    <property type="term" value="F:DNA-binding transcription factor activity"/>
    <property type="evidence" value="ECO:0007669"/>
    <property type="project" value="InterPro"/>
</dbReference>
<comment type="caution">
    <text evidence="5">The sequence shown here is derived from an EMBL/GenBank/DDBJ whole genome shotgun (WGS) entry which is preliminary data.</text>
</comment>
<dbReference type="SMART" id="SM00418">
    <property type="entry name" value="HTH_ARSR"/>
    <property type="match status" value="1"/>
</dbReference>
<keyword evidence="1" id="KW-0805">Transcription regulation</keyword>
<dbReference type="Pfam" id="PF01022">
    <property type="entry name" value="HTH_5"/>
    <property type="match status" value="1"/>
</dbReference>
<dbReference type="CDD" id="cd00090">
    <property type="entry name" value="HTH_ARSR"/>
    <property type="match status" value="1"/>
</dbReference>
<dbReference type="SUPFAM" id="SSF46785">
    <property type="entry name" value="Winged helix' DNA-binding domain"/>
    <property type="match status" value="1"/>
</dbReference>
<dbReference type="Proteomes" id="UP000230956">
    <property type="component" value="Unassembled WGS sequence"/>
</dbReference>
<accession>A0A2M7T5U1</accession>
<evidence type="ECO:0000259" key="4">
    <source>
        <dbReference type="PROSITE" id="PS50987"/>
    </source>
</evidence>
<name>A0A2M7T5U1_9ACTN</name>
<dbReference type="GO" id="GO:0003677">
    <property type="term" value="F:DNA binding"/>
    <property type="evidence" value="ECO:0007669"/>
    <property type="project" value="UniProtKB-KW"/>
</dbReference>
<evidence type="ECO:0000256" key="3">
    <source>
        <dbReference type="ARBA" id="ARBA00023163"/>
    </source>
</evidence>
<evidence type="ECO:0000313" key="5">
    <source>
        <dbReference type="EMBL" id="PIZ35677.1"/>
    </source>
</evidence>
<dbReference type="EMBL" id="PFNG01000230">
    <property type="protein sequence ID" value="PIZ35677.1"/>
    <property type="molecule type" value="Genomic_DNA"/>
</dbReference>
<dbReference type="InterPro" id="IPR036388">
    <property type="entry name" value="WH-like_DNA-bd_sf"/>
</dbReference>
<dbReference type="PANTHER" id="PTHR33154">
    <property type="entry name" value="TRANSCRIPTIONAL REGULATOR, ARSR FAMILY"/>
    <property type="match status" value="1"/>
</dbReference>
<keyword evidence="2" id="KW-0238">DNA-binding</keyword>
<dbReference type="InterPro" id="IPR036390">
    <property type="entry name" value="WH_DNA-bd_sf"/>
</dbReference>
<dbReference type="AlphaFoldDB" id="A0A2M7T5U1"/>
<dbReference type="InterPro" id="IPR051081">
    <property type="entry name" value="HTH_MetalResp_TranReg"/>
</dbReference>
<evidence type="ECO:0000256" key="2">
    <source>
        <dbReference type="ARBA" id="ARBA00023125"/>
    </source>
</evidence>
<dbReference type="PANTHER" id="PTHR33154:SF33">
    <property type="entry name" value="TRANSCRIPTIONAL REPRESSOR SDPR"/>
    <property type="match status" value="1"/>
</dbReference>
<dbReference type="PROSITE" id="PS50987">
    <property type="entry name" value="HTH_ARSR_2"/>
    <property type="match status" value="1"/>
</dbReference>
<evidence type="ECO:0000256" key="1">
    <source>
        <dbReference type="ARBA" id="ARBA00023015"/>
    </source>
</evidence>
<organism evidence="5 6">
    <name type="scientific">Candidatus Aquicultor secundus</name>
    <dbReference type="NCBI Taxonomy" id="1973895"/>
    <lineage>
        <taxon>Bacteria</taxon>
        <taxon>Bacillati</taxon>
        <taxon>Actinomycetota</taxon>
        <taxon>Candidatus Aquicultoria</taxon>
        <taxon>Candidatus Aquicultorales</taxon>
        <taxon>Candidatus Aquicultoraceae</taxon>
        <taxon>Candidatus Aquicultor</taxon>
    </lineage>
</organism>
<dbReference type="InterPro" id="IPR001845">
    <property type="entry name" value="HTH_ArsR_DNA-bd_dom"/>
</dbReference>
<dbReference type="NCBIfam" id="NF033788">
    <property type="entry name" value="HTH_metalloreg"/>
    <property type="match status" value="1"/>
</dbReference>
<sequence>MDVHSDARVEMIAKIFKTLSDTNRLRIIKALTMNCQSVSAIVKATEMSQPLVSHHLSVLRKTGLARAERHGAYTYY</sequence>